<gene>
    <name evidence="1" type="ORF">COU46_01695</name>
</gene>
<dbReference type="SUPFAM" id="SSF55909">
    <property type="entry name" value="Pentein"/>
    <property type="match status" value="1"/>
</dbReference>
<evidence type="ECO:0008006" key="3">
    <source>
        <dbReference type="Google" id="ProtNLM"/>
    </source>
</evidence>
<sequence>MYETRGIICPPDGFRIDHDKVINAWMNPSVQPDPDLAMSQWRNIFCKFVQCGMKVYVMGGDTGFQDQCFTANIAHFRNGKIVLANFVGKIGRVRAREVPLFQKWIEARKQKFNIDVVPWPEPDVAFEGQGDVVSVGHGKNSILLVGYGQGRSDREAADVLSEIHVISGKRVIPMKLICDKFYHLDTACMYIPSGSYFITDGAGFMLKRKLRHYGIEVVTVNTDEFRKSGGSTRCLTFLFPKERSDNPDSGVFIYYPKAFDSVGRDVIKYKIAENFPVKLIEVNEQEAKRFVCNGVFIRK</sequence>
<accession>A0A2H0TFR6</accession>
<reference evidence="2" key="1">
    <citation type="submission" date="2017-09" db="EMBL/GenBank/DDBJ databases">
        <title>Depth-based differentiation of microbial function through sediment-hosted aquifers and enrichment of novel symbionts in the deep terrestrial subsurface.</title>
        <authorList>
            <person name="Probst A.J."/>
            <person name="Ladd B."/>
            <person name="Jarett J.K."/>
            <person name="Geller-Mcgrath D.E."/>
            <person name="Sieber C.M.K."/>
            <person name="Emerson J.B."/>
            <person name="Anantharaman K."/>
            <person name="Thomas B.C."/>
            <person name="Malmstrom R."/>
            <person name="Stieglmeier M."/>
            <person name="Klingl A."/>
            <person name="Woyke T."/>
            <person name="Ryan C.M."/>
            <person name="Banfield J.F."/>
        </authorList>
    </citation>
    <scope>NUCLEOTIDE SEQUENCE [LARGE SCALE GENOMIC DNA]</scope>
</reference>
<evidence type="ECO:0000313" key="2">
    <source>
        <dbReference type="Proteomes" id="UP000229383"/>
    </source>
</evidence>
<dbReference type="Proteomes" id="UP000229383">
    <property type="component" value="Unassembled WGS sequence"/>
</dbReference>
<dbReference type="EMBL" id="PFCN01000019">
    <property type="protein sequence ID" value="PIR70399.1"/>
    <property type="molecule type" value="Genomic_DNA"/>
</dbReference>
<protein>
    <recommendedName>
        <fullName evidence="3">Amidinotransferase</fullName>
    </recommendedName>
</protein>
<dbReference type="AlphaFoldDB" id="A0A2H0TFR6"/>
<organism evidence="1 2">
    <name type="scientific">Candidatus Niyogibacteria bacterium CG10_big_fil_rev_8_21_14_0_10_42_19</name>
    <dbReference type="NCBI Taxonomy" id="1974725"/>
    <lineage>
        <taxon>Bacteria</taxon>
        <taxon>Candidatus Niyogiibacteriota</taxon>
    </lineage>
</organism>
<dbReference type="Gene3D" id="3.75.10.10">
    <property type="entry name" value="L-arginine/glycine Amidinotransferase, Chain A"/>
    <property type="match status" value="1"/>
</dbReference>
<evidence type="ECO:0000313" key="1">
    <source>
        <dbReference type="EMBL" id="PIR70399.1"/>
    </source>
</evidence>
<name>A0A2H0TFR6_9BACT</name>
<proteinExistence type="predicted"/>
<comment type="caution">
    <text evidence="1">The sequence shown here is derived from an EMBL/GenBank/DDBJ whole genome shotgun (WGS) entry which is preliminary data.</text>
</comment>